<accession>A0A4Z2IBY0</accession>
<evidence type="ECO:0000256" key="1">
    <source>
        <dbReference type="SAM" id="MobiDB-lite"/>
    </source>
</evidence>
<protein>
    <submittedName>
        <fullName evidence="2">Uncharacterized protein</fullName>
    </submittedName>
</protein>
<dbReference type="AlphaFoldDB" id="A0A4Z2IBY0"/>
<organism evidence="2 3">
    <name type="scientific">Liparis tanakae</name>
    <name type="common">Tanaka's snailfish</name>
    <dbReference type="NCBI Taxonomy" id="230148"/>
    <lineage>
        <taxon>Eukaryota</taxon>
        <taxon>Metazoa</taxon>
        <taxon>Chordata</taxon>
        <taxon>Craniata</taxon>
        <taxon>Vertebrata</taxon>
        <taxon>Euteleostomi</taxon>
        <taxon>Actinopterygii</taxon>
        <taxon>Neopterygii</taxon>
        <taxon>Teleostei</taxon>
        <taxon>Neoteleostei</taxon>
        <taxon>Acanthomorphata</taxon>
        <taxon>Eupercaria</taxon>
        <taxon>Perciformes</taxon>
        <taxon>Cottioidei</taxon>
        <taxon>Cottales</taxon>
        <taxon>Liparidae</taxon>
        <taxon>Liparis</taxon>
    </lineage>
</organism>
<proteinExistence type="predicted"/>
<reference evidence="2 3" key="1">
    <citation type="submission" date="2019-03" db="EMBL/GenBank/DDBJ databases">
        <title>First draft genome of Liparis tanakae, snailfish: a comprehensive survey of snailfish specific genes.</title>
        <authorList>
            <person name="Kim W."/>
            <person name="Song I."/>
            <person name="Jeong J.-H."/>
            <person name="Kim D."/>
            <person name="Kim S."/>
            <person name="Ryu S."/>
            <person name="Song J.Y."/>
            <person name="Lee S.K."/>
        </authorList>
    </citation>
    <scope>NUCLEOTIDE SEQUENCE [LARGE SCALE GENOMIC DNA]</scope>
    <source>
        <tissue evidence="2">Muscle</tissue>
    </source>
</reference>
<dbReference type="EMBL" id="SRLO01000112">
    <property type="protein sequence ID" value="TNN74613.1"/>
    <property type="molecule type" value="Genomic_DNA"/>
</dbReference>
<evidence type="ECO:0000313" key="3">
    <source>
        <dbReference type="Proteomes" id="UP000314294"/>
    </source>
</evidence>
<name>A0A4Z2IBY0_9TELE</name>
<dbReference type="Proteomes" id="UP000314294">
    <property type="component" value="Unassembled WGS sequence"/>
</dbReference>
<feature type="region of interest" description="Disordered" evidence="1">
    <location>
        <begin position="33"/>
        <end position="57"/>
    </location>
</feature>
<comment type="caution">
    <text evidence="2">The sequence shown here is derived from an EMBL/GenBank/DDBJ whole genome shotgun (WGS) entry which is preliminary data.</text>
</comment>
<sequence length="114" mass="12446">MRVLSLSVASDALFTAPTRLSISRRLAAYTSPSSGRRLVAESSEARGGARGTCIGRPTVEEQPPCTLLFNLKGTTENNNTRPVRMAARDGEQVEAGEWKSVNLEDIRILSERLE</sequence>
<keyword evidence="3" id="KW-1185">Reference proteome</keyword>
<gene>
    <name evidence="2" type="ORF">EYF80_015160</name>
</gene>
<evidence type="ECO:0000313" key="2">
    <source>
        <dbReference type="EMBL" id="TNN74613.1"/>
    </source>
</evidence>